<feature type="compositionally biased region" description="Low complexity" evidence="1">
    <location>
        <begin position="1071"/>
        <end position="1084"/>
    </location>
</feature>
<feature type="region of interest" description="Disordered" evidence="1">
    <location>
        <begin position="1137"/>
        <end position="1187"/>
    </location>
</feature>
<feature type="compositionally biased region" description="Low complexity" evidence="1">
    <location>
        <begin position="668"/>
        <end position="690"/>
    </location>
</feature>
<feature type="region of interest" description="Disordered" evidence="1">
    <location>
        <begin position="169"/>
        <end position="357"/>
    </location>
</feature>
<accession>A0A9W7ZSL5</accession>
<feature type="compositionally biased region" description="Basic and acidic residues" evidence="1">
    <location>
        <begin position="374"/>
        <end position="389"/>
    </location>
</feature>
<feature type="compositionally biased region" description="Low complexity" evidence="1">
    <location>
        <begin position="1034"/>
        <end position="1043"/>
    </location>
</feature>
<feature type="compositionally biased region" description="Polar residues" evidence="1">
    <location>
        <begin position="264"/>
        <end position="284"/>
    </location>
</feature>
<name>A0A9W7ZSL5_9FUNG</name>
<evidence type="ECO:0000313" key="3">
    <source>
        <dbReference type="Proteomes" id="UP001150538"/>
    </source>
</evidence>
<dbReference type="OrthoDB" id="5573515at2759"/>
<organism evidence="2 3">
    <name type="scientific">Mycoemilia scoparia</name>
    <dbReference type="NCBI Taxonomy" id="417184"/>
    <lineage>
        <taxon>Eukaryota</taxon>
        <taxon>Fungi</taxon>
        <taxon>Fungi incertae sedis</taxon>
        <taxon>Zoopagomycota</taxon>
        <taxon>Kickxellomycotina</taxon>
        <taxon>Kickxellomycetes</taxon>
        <taxon>Kickxellales</taxon>
        <taxon>Kickxellaceae</taxon>
        <taxon>Mycoemilia</taxon>
    </lineage>
</organism>
<dbReference type="EMBL" id="JANBPU010000131">
    <property type="protein sequence ID" value="KAJ1915764.1"/>
    <property type="molecule type" value="Genomic_DNA"/>
</dbReference>
<evidence type="ECO:0000256" key="1">
    <source>
        <dbReference type="SAM" id="MobiDB-lite"/>
    </source>
</evidence>
<reference evidence="2" key="1">
    <citation type="submission" date="2022-07" db="EMBL/GenBank/DDBJ databases">
        <title>Phylogenomic reconstructions and comparative analyses of Kickxellomycotina fungi.</title>
        <authorList>
            <person name="Reynolds N.K."/>
            <person name="Stajich J.E."/>
            <person name="Barry K."/>
            <person name="Grigoriev I.V."/>
            <person name="Crous P."/>
            <person name="Smith M.E."/>
        </authorList>
    </citation>
    <scope>NUCLEOTIDE SEQUENCE</scope>
    <source>
        <strain evidence="2">NBRC 100468</strain>
    </source>
</reference>
<proteinExistence type="predicted"/>
<feature type="compositionally biased region" description="Polar residues" evidence="1">
    <location>
        <begin position="900"/>
        <end position="925"/>
    </location>
</feature>
<feature type="compositionally biased region" description="Low complexity" evidence="1">
    <location>
        <begin position="392"/>
        <end position="403"/>
    </location>
</feature>
<feature type="compositionally biased region" description="Low complexity" evidence="1">
    <location>
        <begin position="729"/>
        <end position="743"/>
    </location>
</feature>
<feature type="compositionally biased region" description="Polar residues" evidence="1">
    <location>
        <begin position="1044"/>
        <end position="1057"/>
    </location>
</feature>
<gene>
    <name evidence="2" type="ORF">H4219_004145</name>
</gene>
<feature type="region of interest" description="Disordered" evidence="1">
    <location>
        <begin position="1"/>
        <end position="35"/>
    </location>
</feature>
<feature type="compositionally biased region" description="Low complexity" evidence="1">
    <location>
        <begin position="199"/>
        <end position="211"/>
    </location>
</feature>
<feature type="compositionally biased region" description="Polar residues" evidence="1">
    <location>
        <begin position="1024"/>
        <end position="1033"/>
    </location>
</feature>
<feature type="region of interest" description="Disordered" evidence="1">
    <location>
        <begin position="374"/>
        <end position="423"/>
    </location>
</feature>
<feature type="compositionally biased region" description="Low complexity" evidence="1">
    <location>
        <begin position="769"/>
        <end position="791"/>
    </location>
</feature>
<feature type="region of interest" description="Disordered" evidence="1">
    <location>
        <begin position="511"/>
        <end position="589"/>
    </location>
</feature>
<feature type="compositionally biased region" description="Polar residues" evidence="1">
    <location>
        <begin position="526"/>
        <end position="550"/>
    </location>
</feature>
<evidence type="ECO:0000313" key="2">
    <source>
        <dbReference type="EMBL" id="KAJ1915764.1"/>
    </source>
</evidence>
<feature type="compositionally biased region" description="Polar residues" evidence="1">
    <location>
        <begin position="72"/>
        <end position="101"/>
    </location>
</feature>
<feature type="region of interest" description="Disordered" evidence="1">
    <location>
        <begin position="649"/>
        <end position="793"/>
    </location>
</feature>
<dbReference type="Proteomes" id="UP001150538">
    <property type="component" value="Unassembled WGS sequence"/>
</dbReference>
<feature type="region of interest" description="Disordered" evidence="1">
    <location>
        <begin position="999"/>
        <end position="1116"/>
    </location>
</feature>
<feature type="region of interest" description="Disordered" evidence="1">
    <location>
        <begin position="50"/>
        <end position="154"/>
    </location>
</feature>
<feature type="compositionally biased region" description="Low complexity" evidence="1">
    <location>
        <begin position="1091"/>
        <end position="1110"/>
    </location>
</feature>
<feature type="compositionally biased region" description="Polar residues" evidence="1">
    <location>
        <begin position="453"/>
        <end position="465"/>
    </location>
</feature>
<feature type="compositionally biased region" description="Polar residues" evidence="1">
    <location>
        <begin position="319"/>
        <end position="335"/>
    </location>
</feature>
<feature type="region of interest" description="Disordered" evidence="1">
    <location>
        <begin position="886"/>
        <end position="941"/>
    </location>
</feature>
<feature type="compositionally biased region" description="Low complexity" evidence="1">
    <location>
        <begin position="1163"/>
        <end position="1178"/>
    </location>
</feature>
<feature type="region of interest" description="Disordered" evidence="1">
    <location>
        <begin position="842"/>
        <end position="864"/>
    </location>
</feature>
<feature type="compositionally biased region" description="Polar residues" evidence="1">
    <location>
        <begin position="691"/>
        <end position="702"/>
    </location>
</feature>
<comment type="caution">
    <text evidence="2">The sequence shown here is derived from an EMBL/GenBank/DDBJ whole genome shotgun (WGS) entry which is preliminary data.</text>
</comment>
<sequence length="1187" mass="127737">MSQSQFQQQQRHHHHHRGGGFPRVNHNTNVVGLGYTPPASSSSIAAATATATATTAPPNNYSRKGSHHKSSNSRPIYSTPVGTQSLASKKSSTNLHGNSDGSGFPASPPESLRRDFSGSGSGIPSPPSLTATKFGGRDRKGGHSRNNSSVDNKNKEEMFMQMARDRLPENTFSDEDDPFGMKPCSSSPSPPPQNRLPKAKTLASPSTTTTAGSGGSRHSRNDSSSNSNGGGNRPWMVTPSRSNSPSRLRKPSMGKLSLGGNFDVSGSSNSRSHPHTTSATNTPYHGSGHNKNSSRELRRQTEGGSSTVRTPPPSSSSSALNTKKSPGTNSRSSSAGPAKINSIRGGGGSSPRVPDINYDLPDIDFSAIDDPFKKRDKIPQKSSRNRVEDAITTTNATTSTNTSKPDDANGGGLRPPANNRIVSAGSTSINSSVLNRLSIFSDNSVENYQTPAAINENLNPSNNNGKDVDSKQEPWVDNPKQARRLSFNKYRSTTTNTTSNAQNHHLDSVVTNSRDDANNRPPPPYQQVSSAPATPIKQNTAAKSRQQSNLPAVVPTPFQKRDLIPMFGSKKQPSPHTHDNFPENDSNEDEDIVDYEALDRLSWDNPSLIPIEQQNHLSSLLPHDNPACNNDDGGGEIQDHQRYVDSINASLDNGDKSKPKVSQNVHYQPQQQSLLSLKQQKQNQQHLTLPTATANDNSTNVGRTLPGDPSPLRNRVSVANSSDMESVENFGFNSNTNNGSIGNLSGGGVADPPALTSSQIHRAHSNQKQQQPPYQYTTAGNHSNSNNNNNNYPKLVGNITMPGNNVNNGGSVSASAAVSSFGTKPSSSPFVGGGMEDVAQRSISEGAGGGGYRQQLNEKDEEDGMDEIYRSASIASRRSKAKPLAIISNSNNGGGGSSIPEQQESLPQSNNKALPKSDATTNNEGNDNKQGEEEGDNEYIPFDRVLIPTSFKRIRKLYQTSPEEFDQLSAETKERFRISEKWYEREERKKIALMMSNATLGTTNIHDHRRNGAASGRTPPISPSHDQQQQLSPSVSSAAANNNGDSINKTRGSNNVTMGGGHYQQPSEQIPSPLAPAAASKSSSTIQSAHTTTNNNTNGSNTSTSGRSYYNPPPRLAVTPVRKEYQEINVHTPTPMHRFEIHDSPATSASPRHHHHKSYPTRQQQQQIQRKSNKKSSSGAACCCTIM</sequence>
<keyword evidence="3" id="KW-1185">Reference proteome</keyword>
<protein>
    <submittedName>
        <fullName evidence="2">Uncharacterized protein</fullName>
    </submittedName>
</protein>
<dbReference type="AlphaFoldDB" id="A0A9W7ZSL5"/>
<feature type="region of interest" description="Disordered" evidence="1">
    <location>
        <begin position="453"/>
        <end position="485"/>
    </location>
</feature>